<reference evidence="1" key="1">
    <citation type="journal article" date="2020" name="Stud. Mycol.">
        <title>101 Dothideomycetes genomes: a test case for predicting lifestyles and emergence of pathogens.</title>
        <authorList>
            <person name="Haridas S."/>
            <person name="Albert R."/>
            <person name="Binder M."/>
            <person name="Bloem J."/>
            <person name="Labutti K."/>
            <person name="Salamov A."/>
            <person name="Andreopoulos B."/>
            <person name="Baker S."/>
            <person name="Barry K."/>
            <person name="Bills G."/>
            <person name="Bluhm B."/>
            <person name="Cannon C."/>
            <person name="Castanera R."/>
            <person name="Culley D."/>
            <person name="Daum C."/>
            <person name="Ezra D."/>
            <person name="Gonzalez J."/>
            <person name="Henrissat B."/>
            <person name="Kuo A."/>
            <person name="Liang C."/>
            <person name="Lipzen A."/>
            <person name="Lutzoni F."/>
            <person name="Magnuson J."/>
            <person name="Mondo S."/>
            <person name="Nolan M."/>
            <person name="Ohm R."/>
            <person name="Pangilinan J."/>
            <person name="Park H.-J."/>
            <person name="Ramirez L."/>
            <person name="Alfaro M."/>
            <person name="Sun H."/>
            <person name="Tritt A."/>
            <person name="Yoshinaga Y."/>
            <person name="Zwiers L.-H."/>
            <person name="Turgeon B."/>
            <person name="Goodwin S."/>
            <person name="Spatafora J."/>
            <person name="Crous P."/>
            <person name="Grigoriev I."/>
        </authorList>
    </citation>
    <scope>NUCLEOTIDE SEQUENCE</scope>
    <source>
        <strain evidence="1">CBS 122367</strain>
    </source>
</reference>
<proteinExistence type="predicted"/>
<evidence type="ECO:0000313" key="1">
    <source>
        <dbReference type="EMBL" id="KAF2688611.1"/>
    </source>
</evidence>
<organism evidence="1 2">
    <name type="scientific">Lentithecium fluviatile CBS 122367</name>
    <dbReference type="NCBI Taxonomy" id="1168545"/>
    <lineage>
        <taxon>Eukaryota</taxon>
        <taxon>Fungi</taxon>
        <taxon>Dikarya</taxon>
        <taxon>Ascomycota</taxon>
        <taxon>Pezizomycotina</taxon>
        <taxon>Dothideomycetes</taxon>
        <taxon>Pleosporomycetidae</taxon>
        <taxon>Pleosporales</taxon>
        <taxon>Massarineae</taxon>
        <taxon>Lentitheciaceae</taxon>
        <taxon>Lentithecium</taxon>
    </lineage>
</organism>
<dbReference type="OrthoDB" id="3886371at2759"/>
<gene>
    <name evidence="1" type="ORF">K458DRAFT_331060</name>
</gene>
<evidence type="ECO:0000313" key="2">
    <source>
        <dbReference type="Proteomes" id="UP000799291"/>
    </source>
</evidence>
<sequence length="422" mass="47145">MSPYQHLFSTNAVLNVFRNLRNTRDQNDLLLTFQYHPDDVRGARGTKLGKQSVVETTSDAMGRKSAVVDGRGAADGRSIGFVVPWRSMQAQRRELREKEKELAEALVVLAGEVSFADLPPALQSSLTQNPLIQVRHLAAGLSRQMSKVELQMADNVPFAQGKNLYTGGELIRKFLPPIQTLFEQRPTPQRMIFELLMELKDLVYTGMIGCEREVLEWEFNNFSSFEDLDECMVGAITPLPFDAVPEKESTGRRLLKRKPSSSQQPATPKYWLRDEQEILYHLESLETTAAAITHLSIPITDFVAKSTITLRRTLPRSTLNDHSLLKRRRTGQCAEYARCMKWAGTSWRQGGGCRRGCKNEDEDPEGLPSWHSSSRWFSETGTYMVGGGKGKGGVGSRVEVVRLDGERGCAYDCGGSRGSLPA</sequence>
<dbReference type="EMBL" id="MU005573">
    <property type="protein sequence ID" value="KAF2688611.1"/>
    <property type="molecule type" value="Genomic_DNA"/>
</dbReference>
<dbReference type="AlphaFoldDB" id="A0A6G1JEE9"/>
<accession>A0A6G1JEE9</accession>
<name>A0A6G1JEE9_9PLEO</name>
<keyword evidence="2" id="KW-1185">Reference proteome</keyword>
<dbReference type="Proteomes" id="UP000799291">
    <property type="component" value="Unassembled WGS sequence"/>
</dbReference>
<protein>
    <submittedName>
        <fullName evidence="1">Uncharacterized protein</fullName>
    </submittedName>
</protein>